<reference evidence="2" key="2">
    <citation type="submission" date="2016-01" db="EMBL/GenBank/DDBJ databases">
        <title>First complete genome sequence of a species in the genus Microterricola, an extremophilic cold active enzyme producing strain ERGS5:02 isolated from Sikkim Himalaya.</title>
        <authorList>
            <person name="Kumar R."/>
            <person name="Singh D."/>
            <person name="Swarnkar M.K."/>
        </authorList>
    </citation>
    <scope>NUCLEOTIDE SEQUENCE [LARGE SCALE GENOMIC DNA]</scope>
    <source>
        <strain evidence="2">ERGS5:02</strain>
    </source>
</reference>
<name>A0A109QWB2_9MICO</name>
<dbReference type="Pfam" id="PF12006">
    <property type="entry name" value="DUF3500"/>
    <property type="match status" value="1"/>
</dbReference>
<protein>
    <recommendedName>
        <fullName evidence="3">DUF3500 domain-containing protein</fullName>
    </recommendedName>
</protein>
<accession>A0A109QWB2</accession>
<sequence>MADDDFRAHLFPVDDPRISAFRGLSYREYAEAVKSDPFAGPMIVDWATRYPVPYRGVSHDGNITAQPPAELRAGEAAPTEAMVAAAELLLAGLSERQRADIGYPLRAGQWRSWANPEFLQHDTGLRLEDLDHVSRHRALELVRASLSEQGFESVKTLMWVNGYLGETIDLANVMNDASYNVAIYGTPSTSQPWGWQLFGHHLALNCVVDGERMTVSPAFLGAEPSLIRESPIGPVDVFGARIAHARTLMAGLTPAEQAEALSYPEMVDPAMPLGRLHPGDERHLGGCFQDNRIVPFEGILVGDLDEPTRAEVSAVAAAFLDHLPAGVAAARLREIESRYDETWFSWIGGWGEGDPFYFRIQSPVVMLELDHHCGVFLSNRTPAQFHVHTGIRTPNGGDYGGLLRAAEGGQP</sequence>
<dbReference type="AlphaFoldDB" id="A0A109QWB2"/>
<dbReference type="PANTHER" id="PTHR37489">
    <property type="entry name" value="DUF3500 DOMAIN-CONTAINING PROTEIN"/>
    <property type="match status" value="1"/>
</dbReference>
<reference evidence="1 2" key="1">
    <citation type="journal article" date="2016" name="J. Biotechnol.">
        <title>First complete genome sequence of a species in the genus Microterricola, an extremophilic cold active enzyme producing bacterial strain ERGS5:02 isolated from Sikkim Himalaya.</title>
        <authorList>
            <person name="Himanshu"/>
            <person name="Swarnkar M.K."/>
            <person name="Singh D."/>
            <person name="Kumar R."/>
        </authorList>
    </citation>
    <scope>NUCLEOTIDE SEQUENCE [LARGE SCALE GENOMIC DNA]</scope>
    <source>
        <strain evidence="1 2">ERGS5:02</strain>
    </source>
</reference>
<dbReference type="PANTHER" id="PTHR37489:SF1">
    <property type="entry name" value="DUF3500 DOMAIN-CONTAINING PROTEIN"/>
    <property type="match status" value="1"/>
</dbReference>
<dbReference type="InterPro" id="IPR021889">
    <property type="entry name" value="DUF3500"/>
</dbReference>
<dbReference type="OrthoDB" id="581140at2"/>
<dbReference type="RefSeq" id="WP_067225501.1">
    <property type="nucleotide sequence ID" value="NZ_CP014145.1"/>
</dbReference>
<dbReference type="EMBL" id="CP014145">
    <property type="protein sequence ID" value="AMB57600.1"/>
    <property type="molecule type" value="Genomic_DNA"/>
</dbReference>
<dbReference type="KEGG" id="mvd:AWU67_00570"/>
<organism evidence="1 2">
    <name type="scientific">Microterricola viridarii</name>
    <dbReference type="NCBI Taxonomy" id="412690"/>
    <lineage>
        <taxon>Bacteria</taxon>
        <taxon>Bacillati</taxon>
        <taxon>Actinomycetota</taxon>
        <taxon>Actinomycetes</taxon>
        <taxon>Micrococcales</taxon>
        <taxon>Microbacteriaceae</taxon>
        <taxon>Microterricola</taxon>
    </lineage>
</organism>
<dbReference type="Proteomes" id="UP000058305">
    <property type="component" value="Chromosome"/>
</dbReference>
<gene>
    <name evidence="1" type="ORF">AWU67_00570</name>
</gene>
<evidence type="ECO:0000313" key="1">
    <source>
        <dbReference type="EMBL" id="AMB57600.1"/>
    </source>
</evidence>
<keyword evidence="2" id="KW-1185">Reference proteome</keyword>
<evidence type="ECO:0008006" key="3">
    <source>
        <dbReference type="Google" id="ProtNLM"/>
    </source>
</evidence>
<proteinExistence type="predicted"/>
<evidence type="ECO:0000313" key="2">
    <source>
        <dbReference type="Proteomes" id="UP000058305"/>
    </source>
</evidence>